<protein>
    <submittedName>
        <fullName evidence="7">Putative proton-dependent oligopeptide transporter family, major facilitator superfamily</fullName>
    </submittedName>
</protein>
<feature type="transmembrane region" description="Helical" evidence="6">
    <location>
        <begin position="312"/>
        <end position="332"/>
    </location>
</feature>
<evidence type="ECO:0000256" key="1">
    <source>
        <dbReference type="ARBA" id="ARBA00004141"/>
    </source>
</evidence>
<feature type="transmembrane region" description="Helical" evidence="6">
    <location>
        <begin position="273"/>
        <end position="292"/>
    </location>
</feature>
<proteinExistence type="inferred from homology"/>
<dbReference type="EMBL" id="PDCK01000042">
    <property type="protein sequence ID" value="PRQ37675.1"/>
    <property type="molecule type" value="Genomic_DNA"/>
</dbReference>
<feature type="transmembrane region" description="Helical" evidence="6">
    <location>
        <begin position="113"/>
        <end position="136"/>
    </location>
</feature>
<organism evidence="7 8">
    <name type="scientific">Rosa chinensis</name>
    <name type="common">China rose</name>
    <dbReference type="NCBI Taxonomy" id="74649"/>
    <lineage>
        <taxon>Eukaryota</taxon>
        <taxon>Viridiplantae</taxon>
        <taxon>Streptophyta</taxon>
        <taxon>Embryophyta</taxon>
        <taxon>Tracheophyta</taxon>
        <taxon>Spermatophyta</taxon>
        <taxon>Magnoliopsida</taxon>
        <taxon>eudicotyledons</taxon>
        <taxon>Gunneridae</taxon>
        <taxon>Pentapetalae</taxon>
        <taxon>rosids</taxon>
        <taxon>fabids</taxon>
        <taxon>Rosales</taxon>
        <taxon>Rosaceae</taxon>
        <taxon>Rosoideae</taxon>
        <taxon>Rosoideae incertae sedis</taxon>
        <taxon>Rosa</taxon>
    </lineage>
</organism>
<evidence type="ECO:0000313" key="7">
    <source>
        <dbReference type="EMBL" id="PRQ37675.1"/>
    </source>
</evidence>
<feature type="transmembrane region" description="Helical" evidence="6">
    <location>
        <begin position="62"/>
        <end position="80"/>
    </location>
</feature>
<sequence length="355" mass="40615">MDAVIPKFLDDQYTSEQRERDHEYTIEEEERFQSRKDALWSHPWFFGAVAALFIPGEAHWKTVFLISMIAMGVCFLLFWFGKSFYSVSSSVETAPRGKFGVTQKENGHRYAEMLAMSFAFIAYSLVEATGSTFFFEQTTFLDDHVGKFTVPVVYLTVLQSFSKFIIPHLWGLLIPKQRRSVALVKIGCGLVLSVLCCVIAWRIEIRRSSKIKVEVDLEDNKPIISMSILWLLPQFSLLGLMRGLAEDGLVEFFAEQVVDDDKQVVLRYYGPHVFSFVLGIGTLLTAVSILGFRRTWLDDDIYKNRLDKYYRGLVFLGVANLGYYLCIALYFYKKQGSQISAEETNDEETASKGEI</sequence>
<comment type="caution">
    <text evidence="7">The sequence shown here is derived from an EMBL/GenBank/DDBJ whole genome shotgun (WGS) entry which is preliminary data.</text>
</comment>
<dbReference type="Pfam" id="PF00854">
    <property type="entry name" value="PTR2"/>
    <property type="match status" value="1"/>
</dbReference>
<evidence type="ECO:0000256" key="4">
    <source>
        <dbReference type="ARBA" id="ARBA00022989"/>
    </source>
</evidence>
<evidence type="ECO:0000256" key="5">
    <source>
        <dbReference type="ARBA" id="ARBA00023136"/>
    </source>
</evidence>
<dbReference type="Proteomes" id="UP000238479">
    <property type="component" value="Chromosome 4"/>
</dbReference>
<keyword evidence="3 6" id="KW-0812">Transmembrane</keyword>
<evidence type="ECO:0000256" key="6">
    <source>
        <dbReference type="SAM" id="Phobius"/>
    </source>
</evidence>
<evidence type="ECO:0000313" key="8">
    <source>
        <dbReference type="Proteomes" id="UP000238479"/>
    </source>
</evidence>
<feature type="transmembrane region" description="Helical" evidence="6">
    <location>
        <begin position="38"/>
        <end position="56"/>
    </location>
</feature>
<dbReference type="OMA" id="SANDYQE"/>
<name>A0A2P6QU10_ROSCH</name>
<accession>A0A2P6QU10</accession>
<feature type="transmembrane region" description="Helical" evidence="6">
    <location>
        <begin position="223"/>
        <end position="241"/>
    </location>
</feature>
<dbReference type="Gene3D" id="1.20.1250.20">
    <property type="entry name" value="MFS general substrate transporter like domains"/>
    <property type="match status" value="1"/>
</dbReference>
<keyword evidence="5 6" id="KW-0472">Membrane</keyword>
<evidence type="ECO:0000256" key="2">
    <source>
        <dbReference type="ARBA" id="ARBA00005982"/>
    </source>
</evidence>
<dbReference type="Gramene" id="PRQ37675">
    <property type="protein sequence ID" value="PRQ37675"/>
    <property type="gene ID" value="RchiOBHm_Chr4g0405251"/>
</dbReference>
<comment type="subcellular location">
    <subcellularLocation>
        <location evidence="1">Membrane</location>
        <topology evidence="1">Multi-pass membrane protein</topology>
    </subcellularLocation>
</comment>
<feature type="transmembrane region" description="Helical" evidence="6">
    <location>
        <begin position="148"/>
        <end position="170"/>
    </location>
</feature>
<keyword evidence="4 6" id="KW-1133">Transmembrane helix</keyword>
<keyword evidence="8" id="KW-1185">Reference proteome</keyword>
<dbReference type="GO" id="GO:0016020">
    <property type="term" value="C:membrane"/>
    <property type="evidence" value="ECO:0007669"/>
    <property type="project" value="UniProtKB-SubCell"/>
</dbReference>
<reference evidence="7 8" key="1">
    <citation type="journal article" date="2018" name="Nat. Genet.">
        <title>The Rosa genome provides new insights in the design of modern roses.</title>
        <authorList>
            <person name="Bendahmane M."/>
        </authorList>
    </citation>
    <scope>NUCLEOTIDE SEQUENCE [LARGE SCALE GENOMIC DNA]</scope>
    <source>
        <strain evidence="8">cv. Old Blush</strain>
    </source>
</reference>
<dbReference type="InterPro" id="IPR000109">
    <property type="entry name" value="POT_fam"/>
</dbReference>
<evidence type="ECO:0000256" key="3">
    <source>
        <dbReference type="ARBA" id="ARBA00022692"/>
    </source>
</evidence>
<comment type="similarity">
    <text evidence="2">Belongs to the major facilitator superfamily. Proton-dependent oligopeptide transporter (POT/PTR) (TC 2.A.17) family.</text>
</comment>
<dbReference type="GO" id="GO:0022857">
    <property type="term" value="F:transmembrane transporter activity"/>
    <property type="evidence" value="ECO:0007669"/>
    <property type="project" value="InterPro"/>
</dbReference>
<dbReference type="SUPFAM" id="SSF103473">
    <property type="entry name" value="MFS general substrate transporter"/>
    <property type="match status" value="1"/>
</dbReference>
<dbReference type="PANTHER" id="PTHR11654">
    <property type="entry name" value="OLIGOPEPTIDE TRANSPORTER-RELATED"/>
    <property type="match status" value="1"/>
</dbReference>
<dbReference type="AlphaFoldDB" id="A0A2P6QU10"/>
<dbReference type="InterPro" id="IPR036259">
    <property type="entry name" value="MFS_trans_sf"/>
</dbReference>
<gene>
    <name evidence="7" type="ORF">RchiOBHm_Chr4g0405251</name>
</gene>
<feature type="transmembrane region" description="Helical" evidence="6">
    <location>
        <begin position="182"/>
        <end position="203"/>
    </location>
</feature>